<keyword evidence="3" id="KW-1185">Reference proteome</keyword>
<feature type="signal peptide" evidence="1">
    <location>
        <begin position="1"/>
        <end position="23"/>
    </location>
</feature>
<dbReference type="VEuPathDB" id="FungiDB:MELLADRAFT_124530"/>
<keyword evidence="1" id="KW-0732">Signal</keyword>
<dbReference type="RefSeq" id="XP_007417854.1">
    <property type="nucleotide sequence ID" value="XM_007417792.1"/>
</dbReference>
<accession>F4S8Z9</accession>
<sequence>MILNKYTTLGALIFLSLVHFSSENLGKDINLVDHNLPTCPGCTNQITILGKYNQDCGHPITCDCDHTWGLDCQAIVAKYDYYCSNCGIQTGYNCRAVHNLKCEISHKGIPKKFLGFKNESAE</sequence>
<feature type="chain" id="PRO_5003322086" evidence="1">
    <location>
        <begin position="24"/>
        <end position="122"/>
    </location>
</feature>
<evidence type="ECO:0000313" key="3">
    <source>
        <dbReference type="Proteomes" id="UP000001072"/>
    </source>
</evidence>
<protein>
    <submittedName>
        <fullName evidence="2">Secreted protein</fullName>
    </submittedName>
</protein>
<proteinExistence type="predicted"/>
<organism evidence="3">
    <name type="scientific">Melampsora larici-populina (strain 98AG31 / pathotype 3-4-7)</name>
    <name type="common">Poplar leaf rust fungus</name>
    <dbReference type="NCBI Taxonomy" id="747676"/>
    <lineage>
        <taxon>Eukaryota</taxon>
        <taxon>Fungi</taxon>
        <taxon>Dikarya</taxon>
        <taxon>Basidiomycota</taxon>
        <taxon>Pucciniomycotina</taxon>
        <taxon>Pucciniomycetes</taxon>
        <taxon>Pucciniales</taxon>
        <taxon>Melampsoraceae</taxon>
        <taxon>Melampsora</taxon>
    </lineage>
</organism>
<dbReference type="GeneID" id="18926817"/>
<dbReference type="Proteomes" id="UP000001072">
    <property type="component" value="Unassembled WGS sequence"/>
</dbReference>
<dbReference type="InParanoid" id="F4S8Z9"/>
<name>F4S8Z9_MELLP</name>
<dbReference type="EMBL" id="GL883167">
    <property type="protein sequence ID" value="EGF98903.1"/>
    <property type="molecule type" value="Genomic_DNA"/>
</dbReference>
<dbReference type="AlphaFoldDB" id="F4S8Z9"/>
<gene>
    <name evidence="2" type="ORF">MELLADRAFT_124530</name>
</gene>
<dbReference type="KEGG" id="mlr:MELLADRAFT_124530"/>
<evidence type="ECO:0000256" key="1">
    <source>
        <dbReference type="SAM" id="SignalP"/>
    </source>
</evidence>
<reference evidence="3" key="1">
    <citation type="journal article" date="2011" name="Proc. Natl. Acad. Sci. U.S.A.">
        <title>Obligate biotrophy features unraveled by the genomic analysis of rust fungi.</title>
        <authorList>
            <person name="Duplessis S."/>
            <person name="Cuomo C.A."/>
            <person name="Lin Y.-C."/>
            <person name="Aerts A."/>
            <person name="Tisserant E."/>
            <person name="Veneault-Fourrey C."/>
            <person name="Joly D.L."/>
            <person name="Hacquard S."/>
            <person name="Amselem J."/>
            <person name="Cantarel B.L."/>
            <person name="Chiu R."/>
            <person name="Coutinho P.M."/>
            <person name="Feau N."/>
            <person name="Field M."/>
            <person name="Frey P."/>
            <person name="Gelhaye E."/>
            <person name="Goldberg J."/>
            <person name="Grabherr M.G."/>
            <person name="Kodira C.D."/>
            <person name="Kohler A."/>
            <person name="Kuees U."/>
            <person name="Lindquist E.A."/>
            <person name="Lucas S.M."/>
            <person name="Mago R."/>
            <person name="Mauceli E."/>
            <person name="Morin E."/>
            <person name="Murat C."/>
            <person name="Pangilinan J.L."/>
            <person name="Park R."/>
            <person name="Pearson M."/>
            <person name="Quesneville H."/>
            <person name="Rouhier N."/>
            <person name="Sakthikumar S."/>
            <person name="Salamov A.A."/>
            <person name="Schmutz J."/>
            <person name="Selles B."/>
            <person name="Shapiro H."/>
            <person name="Tanguay P."/>
            <person name="Tuskan G.A."/>
            <person name="Henrissat B."/>
            <person name="Van de Peer Y."/>
            <person name="Rouze P."/>
            <person name="Ellis J.G."/>
            <person name="Dodds P.N."/>
            <person name="Schein J.E."/>
            <person name="Zhong S."/>
            <person name="Hamelin R.C."/>
            <person name="Grigoriev I.V."/>
            <person name="Szabo L.J."/>
            <person name="Martin F."/>
        </authorList>
    </citation>
    <scope>NUCLEOTIDE SEQUENCE [LARGE SCALE GENOMIC DNA]</scope>
    <source>
        <strain evidence="3">98AG31 / pathotype 3-4-7</strain>
    </source>
</reference>
<dbReference type="HOGENOM" id="CLU_2027243_0_0_1"/>
<evidence type="ECO:0000313" key="2">
    <source>
        <dbReference type="EMBL" id="EGF98903.1"/>
    </source>
</evidence>